<proteinExistence type="predicted"/>
<organism evidence="2 3">
    <name type="scientific">Amycolatopsis magusensis</name>
    <dbReference type="NCBI Taxonomy" id="882444"/>
    <lineage>
        <taxon>Bacteria</taxon>
        <taxon>Bacillati</taxon>
        <taxon>Actinomycetota</taxon>
        <taxon>Actinomycetes</taxon>
        <taxon>Pseudonocardiales</taxon>
        <taxon>Pseudonocardiaceae</taxon>
        <taxon>Amycolatopsis</taxon>
    </lineage>
</organism>
<gene>
    <name evidence="2" type="ORF">JOM49_003126</name>
</gene>
<name>A0ABS4PQA2_9PSEU</name>
<reference evidence="2 3" key="1">
    <citation type="submission" date="2021-03" db="EMBL/GenBank/DDBJ databases">
        <title>Sequencing the genomes of 1000 actinobacteria strains.</title>
        <authorList>
            <person name="Klenk H.-P."/>
        </authorList>
    </citation>
    <scope>NUCLEOTIDE SEQUENCE [LARGE SCALE GENOMIC DNA]</scope>
    <source>
        <strain evidence="2 3">DSM 45510</strain>
    </source>
</reference>
<keyword evidence="3" id="KW-1185">Reference proteome</keyword>
<protein>
    <submittedName>
        <fullName evidence="2">Uncharacterized protein</fullName>
    </submittedName>
</protein>
<dbReference type="EMBL" id="JAGGMS010000001">
    <property type="protein sequence ID" value="MBP2181600.1"/>
    <property type="molecule type" value="Genomic_DNA"/>
</dbReference>
<sequence>MVAGQPKEEKHWLDLTILPDDGPSMALWRLVSAFVEVLERLGAFCTIQVRPLKTVKADSEEILVFRRGRPGAPARELDKLLDPPGRRAVLLTDSVGDAWQHELLYPMLARWARTMPVNTVHLLPQWLWRQCGLNLRRAELRVAGALKSSSQWAFDLTDARLDSDSAELFRVEPMFELQPQWLAWWAKMMAGEHDGAAEGAILLSLRQARQAGSSDTSGTPSPSERVHRFRSVASPPALRLAQLLAAVPVHLDVARVIKQRFVPEAGLEHLLELLVSGIMYAPGLKEGQSTWDTGGVFAFPEAVRELLLSGARRSETASVVRVAATHFGGRIPVLGHLRDAIADPHNTPDPVLTLETTADVELESAVMRALSGPYLSRADRLRNAVLRPGSVVPATEPIQSVSPRCLRRLIAPPTPLPRRRDARTRPRNPVWPSRPPDRSPTPSRPE</sequence>
<dbReference type="InterPro" id="IPR047738">
    <property type="entry name" value="SAV_2336-like_N"/>
</dbReference>
<accession>A0ABS4PQA2</accession>
<evidence type="ECO:0000313" key="3">
    <source>
        <dbReference type="Proteomes" id="UP000741013"/>
    </source>
</evidence>
<comment type="caution">
    <text evidence="2">The sequence shown here is derived from an EMBL/GenBank/DDBJ whole genome shotgun (WGS) entry which is preliminary data.</text>
</comment>
<feature type="region of interest" description="Disordered" evidence="1">
    <location>
        <begin position="409"/>
        <end position="446"/>
    </location>
</feature>
<evidence type="ECO:0000256" key="1">
    <source>
        <dbReference type="SAM" id="MobiDB-lite"/>
    </source>
</evidence>
<dbReference type="NCBIfam" id="NF041121">
    <property type="entry name" value="SAV_2336_NTERM"/>
    <property type="match status" value="1"/>
</dbReference>
<evidence type="ECO:0000313" key="2">
    <source>
        <dbReference type="EMBL" id="MBP2181600.1"/>
    </source>
</evidence>
<dbReference type="Proteomes" id="UP000741013">
    <property type="component" value="Unassembled WGS sequence"/>
</dbReference>
<feature type="compositionally biased region" description="Pro residues" evidence="1">
    <location>
        <begin position="432"/>
        <end position="446"/>
    </location>
</feature>